<dbReference type="EMBL" id="SRJD01000002">
    <property type="protein sequence ID" value="TGA99918.1"/>
    <property type="molecule type" value="Genomic_DNA"/>
</dbReference>
<evidence type="ECO:0000256" key="1">
    <source>
        <dbReference type="ARBA" id="ARBA00022741"/>
    </source>
</evidence>
<feature type="domain" description="ABC transporter" evidence="3">
    <location>
        <begin position="259"/>
        <end position="503"/>
    </location>
</feature>
<gene>
    <name evidence="4" type="ORF">E4665_02935</name>
</gene>
<dbReference type="InterPro" id="IPR003593">
    <property type="entry name" value="AAA+_ATPase"/>
</dbReference>
<dbReference type="InterPro" id="IPR050107">
    <property type="entry name" value="ABC_carbohydrate_import_ATPase"/>
</dbReference>
<evidence type="ECO:0000313" key="5">
    <source>
        <dbReference type="Proteomes" id="UP000298347"/>
    </source>
</evidence>
<keyword evidence="1" id="KW-0547">Nucleotide-binding</keyword>
<sequence>MNIVETVRLTKKFGDFVANNAISISVQSQEIRCIVGENGAGKTTLMNMLYGLLKPTSGEIFVKGKKVVFHSPADAISGGLGMVHQHFKLVPSLTIYENVLLGNEIVKSRFLINKKKEIESVRELIEKYKFDLDPLAKIEDLSIGERQRVEILKMLCRNVDILIFDEPTAVLTPQEVDKFIDSLKELRSNGKTIIVITHKLREVMELADHITVIRHGKVIGTVGKAETTETELAQMMVGRKVTLDVANHHKKIGDQKEIYRVNNLSVMNSYGRKVLRDISFSVKKGEIVGIAGVEGNGQSELIDSLTGLMGVKQGQIFLEDQEVTNFWPDQCRRNKIGIIPEDRFSQGLCATMTVADNSIAGYHRNQSIRHWSLLDYRKINALRDNYIEQYDIRVGNRNGEVGQLSGGNAQKLIIARELENKPVLLIACQPTRGVDIGSIEYIHTKIVHYRDSGNGVLLISSELSEIMALSDRILVMYKGKIVGCVNPEETSQEQIGLLMAGIYDEQGG</sequence>
<dbReference type="PROSITE" id="PS50893">
    <property type="entry name" value="ABC_TRANSPORTER_2"/>
    <property type="match status" value="2"/>
</dbReference>
<organism evidence="4 5">
    <name type="scientific">Sporolactobacillus shoreae</name>
    <dbReference type="NCBI Taxonomy" id="1465501"/>
    <lineage>
        <taxon>Bacteria</taxon>
        <taxon>Bacillati</taxon>
        <taxon>Bacillota</taxon>
        <taxon>Bacilli</taxon>
        <taxon>Bacillales</taxon>
        <taxon>Sporolactobacillaceae</taxon>
        <taxon>Sporolactobacillus</taxon>
    </lineage>
</organism>
<dbReference type="PANTHER" id="PTHR43790:SF4">
    <property type="entry name" value="GUANOSINE IMPORT ATP-BINDING PROTEIN NUPO"/>
    <property type="match status" value="1"/>
</dbReference>
<dbReference type="InterPro" id="IPR027417">
    <property type="entry name" value="P-loop_NTPase"/>
</dbReference>
<dbReference type="CDD" id="cd03215">
    <property type="entry name" value="ABC_Carb_Monos_II"/>
    <property type="match status" value="1"/>
</dbReference>
<proteinExistence type="predicted"/>
<keyword evidence="5" id="KW-1185">Reference proteome</keyword>
<accession>A0A4Z0GUH6</accession>
<evidence type="ECO:0000313" key="4">
    <source>
        <dbReference type="EMBL" id="TGA99918.1"/>
    </source>
</evidence>
<dbReference type="Pfam" id="PF00005">
    <property type="entry name" value="ABC_tran"/>
    <property type="match status" value="2"/>
</dbReference>
<dbReference type="SUPFAM" id="SSF52540">
    <property type="entry name" value="P-loop containing nucleoside triphosphate hydrolases"/>
    <property type="match status" value="2"/>
</dbReference>
<feature type="domain" description="ABC transporter" evidence="3">
    <location>
        <begin position="4"/>
        <end position="240"/>
    </location>
</feature>
<dbReference type="GO" id="GO:0005524">
    <property type="term" value="F:ATP binding"/>
    <property type="evidence" value="ECO:0007669"/>
    <property type="project" value="UniProtKB-KW"/>
</dbReference>
<dbReference type="Gene3D" id="3.40.50.300">
    <property type="entry name" value="P-loop containing nucleotide triphosphate hydrolases"/>
    <property type="match status" value="2"/>
</dbReference>
<dbReference type="Proteomes" id="UP000298347">
    <property type="component" value="Unassembled WGS sequence"/>
</dbReference>
<dbReference type="AlphaFoldDB" id="A0A4Z0GUH6"/>
<reference evidence="4 5" key="1">
    <citation type="journal article" date="2015" name="Int. J. Syst. Evol. Microbiol.">
        <title>Sporolactobacillus shoreae sp. nov. and Sporolactobacillus spathodeae sp. nov., two spore-forming lactic acid bacteria isolated from tree barks in Thailand.</title>
        <authorList>
            <person name="Thamacharoensuk T."/>
            <person name="Kitahara M."/>
            <person name="Ohkuma M."/>
            <person name="Thongchul N."/>
            <person name="Tanasupawat S."/>
        </authorList>
    </citation>
    <scope>NUCLEOTIDE SEQUENCE [LARGE SCALE GENOMIC DNA]</scope>
    <source>
        <strain evidence="4 5">BK92</strain>
    </source>
</reference>
<dbReference type="CDD" id="cd03216">
    <property type="entry name" value="ABC_Carb_Monos_I"/>
    <property type="match status" value="1"/>
</dbReference>
<comment type="caution">
    <text evidence="4">The sequence shown here is derived from an EMBL/GenBank/DDBJ whole genome shotgun (WGS) entry which is preliminary data.</text>
</comment>
<dbReference type="SMART" id="SM00382">
    <property type="entry name" value="AAA"/>
    <property type="match status" value="1"/>
</dbReference>
<dbReference type="GO" id="GO:0016887">
    <property type="term" value="F:ATP hydrolysis activity"/>
    <property type="evidence" value="ECO:0007669"/>
    <property type="project" value="InterPro"/>
</dbReference>
<protein>
    <submittedName>
        <fullName evidence="4">ABC transporter ATP-binding protein</fullName>
    </submittedName>
</protein>
<dbReference type="OrthoDB" id="9766104at2"/>
<keyword evidence="2 4" id="KW-0067">ATP-binding</keyword>
<dbReference type="InterPro" id="IPR003439">
    <property type="entry name" value="ABC_transporter-like_ATP-bd"/>
</dbReference>
<dbReference type="InterPro" id="IPR017871">
    <property type="entry name" value="ABC_transporter-like_CS"/>
</dbReference>
<evidence type="ECO:0000259" key="3">
    <source>
        <dbReference type="PROSITE" id="PS50893"/>
    </source>
</evidence>
<evidence type="ECO:0000256" key="2">
    <source>
        <dbReference type="ARBA" id="ARBA00022840"/>
    </source>
</evidence>
<name>A0A4Z0GUH6_9BACL</name>
<dbReference type="RefSeq" id="WP_135347313.1">
    <property type="nucleotide sequence ID" value="NZ_SRJD01000002.1"/>
</dbReference>
<dbReference type="PANTHER" id="PTHR43790">
    <property type="entry name" value="CARBOHYDRATE TRANSPORT ATP-BINDING PROTEIN MG119-RELATED"/>
    <property type="match status" value="1"/>
</dbReference>
<dbReference type="PROSITE" id="PS00211">
    <property type="entry name" value="ABC_TRANSPORTER_1"/>
    <property type="match status" value="1"/>
</dbReference>